<dbReference type="InterPro" id="IPR027417">
    <property type="entry name" value="P-loop_NTPase"/>
</dbReference>
<evidence type="ECO:0000256" key="2">
    <source>
        <dbReference type="ARBA" id="ARBA00022448"/>
    </source>
</evidence>
<dbReference type="GO" id="GO:0016887">
    <property type="term" value="F:ATP hydrolysis activity"/>
    <property type="evidence" value="ECO:0007669"/>
    <property type="project" value="InterPro"/>
</dbReference>
<dbReference type="PANTHER" id="PTHR42711:SF5">
    <property type="entry name" value="ABC TRANSPORTER ATP-BINDING PROTEIN NATA"/>
    <property type="match status" value="1"/>
</dbReference>
<evidence type="ECO:0000259" key="6">
    <source>
        <dbReference type="PROSITE" id="PS50893"/>
    </source>
</evidence>
<dbReference type="Pfam" id="PF00005">
    <property type="entry name" value="ABC_tran"/>
    <property type="match status" value="1"/>
</dbReference>
<dbReference type="AlphaFoldDB" id="A0A1W6MLQ2"/>
<evidence type="ECO:0000313" key="8">
    <source>
        <dbReference type="Proteomes" id="UP000193431"/>
    </source>
</evidence>
<organism evidence="7 8">
    <name type="scientific">Nonlabens spongiae</name>
    <dbReference type="NCBI Taxonomy" id="331648"/>
    <lineage>
        <taxon>Bacteria</taxon>
        <taxon>Pseudomonadati</taxon>
        <taxon>Bacteroidota</taxon>
        <taxon>Flavobacteriia</taxon>
        <taxon>Flavobacteriales</taxon>
        <taxon>Flavobacteriaceae</taxon>
        <taxon>Nonlabens</taxon>
    </lineage>
</organism>
<keyword evidence="4" id="KW-0547">Nucleotide-binding</keyword>
<keyword evidence="8" id="KW-1185">Reference proteome</keyword>
<proteinExistence type="inferred from homology"/>
<evidence type="ECO:0000256" key="3">
    <source>
        <dbReference type="ARBA" id="ARBA00022458"/>
    </source>
</evidence>
<evidence type="ECO:0000256" key="5">
    <source>
        <dbReference type="ARBA" id="ARBA00022840"/>
    </source>
</evidence>
<comment type="similarity">
    <text evidence="1">Belongs to the ABC transporter superfamily.</text>
</comment>
<dbReference type="InterPro" id="IPR050763">
    <property type="entry name" value="ABC_transporter_ATP-binding"/>
</dbReference>
<protein>
    <recommendedName>
        <fullName evidence="6">ABC transporter domain-containing protein</fullName>
    </recommendedName>
</protein>
<evidence type="ECO:0000313" key="7">
    <source>
        <dbReference type="EMBL" id="ARN78523.1"/>
    </source>
</evidence>
<feature type="domain" description="ABC transporter" evidence="6">
    <location>
        <begin position="1"/>
        <end position="202"/>
    </location>
</feature>
<dbReference type="GO" id="GO:0005524">
    <property type="term" value="F:ATP binding"/>
    <property type="evidence" value="ECO:0007669"/>
    <property type="project" value="UniProtKB-KW"/>
</dbReference>
<evidence type="ECO:0000256" key="1">
    <source>
        <dbReference type="ARBA" id="ARBA00005417"/>
    </source>
</evidence>
<reference evidence="7 8" key="1">
    <citation type="submission" date="2016-11" db="EMBL/GenBank/DDBJ databases">
        <title>Trade-off between light-utilization and light-protection in marine flavobacteria.</title>
        <authorList>
            <person name="Kumagai Y."/>
        </authorList>
    </citation>
    <scope>NUCLEOTIDE SEQUENCE [LARGE SCALE GENOMIC DNA]</scope>
    <source>
        <strain evidence="7 8">JCM 13191</strain>
    </source>
</reference>
<keyword evidence="3" id="KW-0536">Nodulation</keyword>
<accession>A0A1W6MLQ2</accession>
<dbReference type="SUPFAM" id="SSF52540">
    <property type="entry name" value="P-loop containing nucleoside triphosphate hydrolases"/>
    <property type="match status" value="1"/>
</dbReference>
<dbReference type="PANTHER" id="PTHR42711">
    <property type="entry name" value="ABC TRANSPORTER ATP-BINDING PROTEIN"/>
    <property type="match status" value="1"/>
</dbReference>
<dbReference type="STRING" id="331648.BST97_11285"/>
<dbReference type="PROSITE" id="PS50893">
    <property type="entry name" value="ABC_TRANSPORTER_2"/>
    <property type="match status" value="1"/>
</dbReference>
<dbReference type="Proteomes" id="UP000193431">
    <property type="component" value="Chromosome"/>
</dbReference>
<dbReference type="InterPro" id="IPR003439">
    <property type="entry name" value="ABC_transporter-like_ATP-bd"/>
</dbReference>
<sequence>MLLDKVEISCKTGDVIGLYGKNGVGKSTLLKSVFGVLKTDCLTVHIDGKFISRNKIVGSNRIAYLPQEPFLPKSLRVRDLIPMCLTRLEDQEKVFYAPKVSSFDMEKVGNLSAGQFRYLEILLIANLDHDFLLLDEPFSMLEPSMKVIVKDKILEWSATKGIILTDHYYEDVMEISNTGVLLDRGNLAKVDDIEDLKKLGYVRR</sequence>
<dbReference type="OrthoDB" id="9801987at2"/>
<gene>
    <name evidence="7" type="ORF">BST97_11285</name>
</gene>
<keyword evidence="2" id="KW-0813">Transport</keyword>
<dbReference type="InterPro" id="IPR003593">
    <property type="entry name" value="AAA+_ATPase"/>
</dbReference>
<name>A0A1W6MLQ2_9FLAO</name>
<evidence type="ECO:0000256" key="4">
    <source>
        <dbReference type="ARBA" id="ARBA00022741"/>
    </source>
</evidence>
<dbReference type="Gene3D" id="3.40.50.300">
    <property type="entry name" value="P-loop containing nucleotide triphosphate hydrolases"/>
    <property type="match status" value="1"/>
</dbReference>
<dbReference type="EMBL" id="CP019344">
    <property type="protein sequence ID" value="ARN78523.1"/>
    <property type="molecule type" value="Genomic_DNA"/>
</dbReference>
<keyword evidence="5" id="KW-0067">ATP-binding</keyword>
<dbReference type="SMART" id="SM00382">
    <property type="entry name" value="AAA"/>
    <property type="match status" value="1"/>
</dbReference>